<evidence type="ECO:0000313" key="2">
    <source>
        <dbReference type="EMBL" id="NHB91341.1"/>
    </source>
</evidence>
<evidence type="ECO:0000313" key="3">
    <source>
        <dbReference type="Proteomes" id="UP000591844"/>
    </source>
</evidence>
<reference evidence="2 3" key="1">
    <citation type="submission" date="2018-02" db="EMBL/GenBank/DDBJ databases">
        <authorList>
            <person name="Machado R.A."/>
        </authorList>
    </citation>
    <scope>NUCLEOTIDE SEQUENCE [LARGE SCALE GENOMIC DNA]</scope>
    <source>
        <strain evidence="2 3">DSM 19724</strain>
    </source>
</reference>
<name>A0A7X5QBQ1_9GAMM</name>
<organism evidence="2 3">
    <name type="scientific">Photorhabdus cinerea</name>
    <dbReference type="NCBI Taxonomy" id="471575"/>
    <lineage>
        <taxon>Bacteria</taxon>
        <taxon>Pseudomonadati</taxon>
        <taxon>Pseudomonadota</taxon>
        <taxon>Gammaproteobacteria</taxon>
        <taxon>Enterobacterales</taxon>
        <taxon>Morganellaceae</taxon>
        <taxon>Photorhabdus</taxon>
    </lineage>
</organism>
<feature type="transmembrane region" description="Helical" evidence="1">
    <location>
        <begin position="43"/>
        <end position="64"/>
    </location>
</feature>
<keyword evidence="3" id="KW-1185">Reference proteome</keyword>
<dbReference type="Proteomes" id="UP000591844">
    <property type="component" value="Unassembled WGS sequence"/>
</dbReference>
<feature type="transmembrane region" description="Helical" evidence="1">
    <location>
        <begin position="12"/>
        <end position="31"/>
    </location>
</feature>
<gene>
    <name evidence="2" type="ORF">C5469_04000</name>
</gene>
<keyword evidence="1" id="KW-1133">Transmembrane helix</keyword>
<keyword evidence="1" id="KW-0812">Transmembrane</keyword>
<proteinExistence type="predicted"/>
<keyword evidence="1" id="KW-0472">Membrane</keyword>
<dbReference type="RefSeq" id="WP_166302645.1">
    <property type="nucleotide sequence ID" value="NZ_CAWPIB010000003.1"/>
</dbReference>
<evidence type="ECO:0000256" key="1">
    <source>
        <dbReference type="SAM" id="Phobius"/>
    </source>
</evidence>
<comment type="caution">
    <text evidence="2">The sequence shown here is derived from an EMBL/GenBank/DDBJ whole genome shotgun (WGS) entry which is preliminary data.</text>
</comment>
<accession>A0A7X5QBQ1</accession>
<dbReference type="AlphaFoldDB" id="A0A7X5QBQ1"/>
<protein>
    <recommendedName>
        <fullName evidence="4">PH domain-containing protein</fullName>
    </recommendedName>
</protein>
<dbReference type="EMBL" id="PUJW01000003">
    <property type="protein sequence ID" value="NHB91341.1"/>
    <property type="molecule type" value="Genomic_DNA"/>
</dbReference>
<sequence>MSNIVGLNPDFKVILMNVAMFVLIALVFLPVPYWLNSSNPNKLVAGITTTLFVIITLFVGYQLLSNKAVVKEGKLLMKSGVYSHEWTISSLRREEGTSLDDFHRSNGIHIIHYSSGYYQKKRNKYFILRTSKRPLICFSAEGNIGLCMDESIFEKIKSELQNKIYTQ</sequence>
<evidence type="ECO:0008006" key="4">
    <source>
        <dbReference type="Google" id="ProtNLM"/>
    </source>
</evidence>